<dbReference type="Gene3D" id="3.20.20.140">
    <property type="entry name" value="Metal-dependent hydrolases"/>
    <property type="match status" value="1"/>
</dbReference>
<comment type="caution">
    <text evidence="3">The sequence shown here is derived from an EMBL/GenBank/DDBJ whole genome shotgun (WGS) entry which is preliminary data.</text>
</comment>
<evidence type="ECO:0000313" key="4">
    <source>
        <dbReference type="Proteomes" id="UP000176633"/>
    </source>
</evidence>
<dbReference type="AlphaFoldDB" id="A0A1F6C0W8"/>
<dbReference type="SUPFAM" id="SSF51556">
    <property type="entry name" value="Metallo-dependent hydrolases"/>
    <property type="match status" value="1"/>
</dbReference>
<dbReference type="Gene3D" id="2.30.40.10">
    <property type="entry name" value="Urease, subunit C, domain 1"/>
    <property type="match status" value="1"/>
</dbReference>
<dbReference type="Gene3D" id="3.30.1490.130">
    <property type="entry name" value="D-aminoacylase. Domain 3"/>
    <property type="match status" value="1"/>
</dbReference>
<dbReference type="InterPro" id="IPR023100">
    <property type="entry name" value="D-aminoacylase_insert_dom_sf"/>
</dbReference>
<protein>
    <recommendedName>
        <fullName evidence="2">Amidohydrolase-related domain-containing protein</fullName>
    </recommendedName>
</protein>
<organism evidence="3 4">
    <name type="scientific">Candidatus Jorgensenbacteria bacterium RIFCSPLOWO2_12_FULL_42_11</name>
    <dbReference type="NCBI Taxonomy" id="1798473"/>
    <lineage>
        <taxon>Bacteria</taxon>
        <taxon>Candidatus Joergenseniibacteriota</taxon>
    </lineage>
</organism>
<dbReference type="Proteomes" id="UP000176633">
    <property type="component" value="Unassembled WGS sequence"/>
</dbReference>
<dbReference type="PANTHER" id="PTHR11647:SF1">
    <property type="entry name" value="COLLAPSIN RESPONSE MEDIATOR PROTEIN"/>
    <property type="match status" value="1"/>
</dbReference>
<dbReference type="EMBL" id="MFKM01000038">
    <property type="protein sequence ID" value="OGG42811.1"/>
    <property type="molecule type" value="Genomic_DNA"/>
</dbReference>
<dbReference type="STRING" id="1798473.A3G50_02620"/>
<comment type="cofactor">
    <cofactor evidence="1">
        <name>Zn(2+)</name>
        <dbReference type="ChEBI" id="CHEBI:29105"/>
    </cofactor>
</comment>
<feature type="domain" description="Amidohydrolase-related" evidence="2">
    <location>
        <begin position="405"/>
        <end position="463"/>
    </location>
</feature>
<dbReference type="GO" id="GO:0016811">
    <property type="term" value="F:hydrolase activity, acting on carbon-nitrogen (but not peptide) bonds, in linear amides"/>
    <property type="evidence" value="ECO:0007669"/>
    <property type="project" value="InterPro"/>
</dbReference>
<evidence type="ECO:0000259" key="2">
    <source>
        <dbReference type="Pfam" id="PF01979"/>
    </source>
</evidence>
<proteinExistence type="predicted"/>
<dbReference type="InterPro" id="IPR032466">
    <property type="entry name" value="Metal_Hydrolase"/>
</dbReference>
<gene>
    <name evidence="3" type="ORF">A3G50_02620</name>
</gene>
<dbReference type="InterPro" id="IPR011059">
    <property type="entry name" value="Metal-dep_hydrolase_composite"/>
</dbReference>
<dbReference type="GO" id="GO:0005829">
    <property type="term" value="C:cytosol"/>
    <property type="evidence" value="ECO:0007669"/>
    <property type="project" value="TreeGrafter"/>
</dbReference>
<evidence type="ECO:0000313" key="3">
    <source>
        <dbReference type="EMBL" id="OGG42811.1"/>
    </source>
</evidence>
<reference evidence="3 4" key="1">
    <citation type="journal article" date="2016" name="Nat. Commun.">
        <title>Thousands of microbial genomes shed light on interconnected biogeochemical processes in an aquifer system.</title>
        <authorList>
            <person name="Anantharaman K."/>
            <person name="Brown C.T."/>
            <person name="Hug L.A."/>
            <person name="Sharon I."/>
            <person name="Castelle C.J."/>
            <person name="Probst A.J."/>
            <person name="Thomas B.C."/>
            <person name="Singh A."/>
            <person name="Wilkins M.J."/>
            <person name="Karaoz U."/>
            <person name="Brodie E.L."/>
            <person name="Williams K.H."/>
            <person name="Hubbard S.S."/>
            <person name="Banfield J.F."/>
        </authorList>
    </citation>
    <scope>NUCLEOTIDE SEQUENCE [LARGE SCALE GENOMIC DNA]</scope>
</reference>
<accession>A0A1F6C0W8</accession>
<dbReference type="InterPro" id="IPR006680">
    <property type="entry name" value="Amidohydro-rel"/>
</dbReference>
<dbReference type="PANTHER" id="PTHR11647">
    <property type="entry name" value="HYDRANTOINASE/DIHYDROPYRIMIDINASE FAMILY MEMBER"/>
    <property type="match status" value="1"/>
</dbReference>
<evidence type="ECO:0000256" key="1">
    <source>
        <dbReference type="ARBA" id="ARBA00001947"/>
    </source>
</evidence>
<sequence length="482" mass="53843">MTVLIKNALVFDGSGKPPFKSDIFINHERVNRLGNFPHQSAEKVIDARGAMVTPGFIDINSDIDHYLTLFADPYQADLIKQGITTVIGGNAGSSLAPLIDGSLRSIRKWADPYLININWRSVSEFLKILNRQKLGINFGTLIGHSTIRRAIVGEAIRDLTEKEFKVFDYVLEKGLKEGAYGFSTGLSYVHSHNVPCREIEELARTTKKFNGVYATRLRNYSEGLSAAVKETLGIAKNTGVSVEINHFQPLKGYEKNYFEAVSLIEKEKMKANVHFDICPTEVSLTEIYAFLPEWARNGNLEAMLSNIMAVKTRKRILEFLAKSKIEDLTVIAKVPPVLKFLTGKSLKQFSENQNLTPDEALLKLMELTRLKAELWHKNIDFQSIAQILLSENSIIGSQGAVRSLNFVQEKNLMPLEKAVAKATSLPARKFQIKERGLIAEGHYADIIILRDGQPSEVLINGLVVLENGKSKKILAGKILKHI</sequence>
<dbReference type="Pfam" id="PF01979">
    <property type="entry name" value="Amidohydro_1"/>
    <property type="match status" value="1"/>
</dbReference>
<dbReference type="InterPro" id="IPR050378">
    <property type="entry name" value="Metallo-dep_Hydrolases_sf"/>
</dbReference>
<dbReference type="SUPFAM" id="SSF51338">
    <property type="entry name" value="Composite domain of metallo-dependent hydrolases"/>
    <property type="match status" value="1"/>
</dbReference>
<dbReference type="GO" id="GO:0016812">
    <property type="term" value="F:hydrolase activity, acting on carbon-nitrogen (but not peptide) bonds, in cyclic amides"/>
    <property type="evidence" value="ECO:0007669"/>
    <property type="project" value="TreeGrafter"/>
</dbReference>
<name>A0A1F6C0W8_9BACT</name>